<dbReference type="InterPro" id="IPR043136">
    <property type="entry name" value="B30.2/SPRY_sf"/>
</dbReference>
<protein>
    <recommendedName>
        <fullName evidence="6">SPRY domain-containing protein</fullName>
    </recommendedName>
</protein>
<dbReference type="PANTHER" id="PTHR12864">
    <property type="entry name" value="RAN BINDING PROTEIN 9-RELATED"/>
    <property type="match status" value="1"/>
</dbReference>
<dbReference type="OrthoDB" id="25503at2759"/>
<sequence length="300" mass="32912">MADKIYPPPPGPPPGYTEGPPPPYHNWQEAVPDTTEYPPPPISGNYYSNAGNASADDAERAHNFCNSTPLYRPVQPSTVVYNSVQNYNISPVLPAEFRGNISGHHGRWKGSTRNRNSDCVLLTNLPIYFALVDSPFVTERKKTIYYEVKLLGLRTGPTPNDASGLSIGFAAQPYPTWRSPGWERGSLAVFSDDGCRFTNDSFGGKDFTDPFRVGETVGLGMTFELETPVSQPTQKLSVNIFFTRNGQHAGGWDLHEEVDEEAGSVEGLGGEVDLYGAIGLFGGVDFEICYHPGGWLYRPQ</sequence>
<dbReference type="SMART" id="SM00449">
    <property type="entry name" value="SPRY"/>
    <property type="match status" value="1"/>
</dbReference>
<dbReference type="InterPro" id="IPR035780">
    <property type="entry name" value="SPRY_Ssh4-like"/>
</dbReference>
<reference evidence="8" key="2">
    <citation type="journal article" date="2009" name="Fungal Genet. Biol.">
        <title>The 2008 update of the Aspergillus nidulans genome annotation: a community effort.</title>
        <authorList>
            <person name="Wortman J.R."/>
            <person name="Gilsenan J.M."/>
            <person name="Joardar V."/>
            <person name="Deegan J."/>
            <person name="Clutterbuck J."/>
            <person name="Andersen M.R."/>
            <person name="Archer D."/>
            <person name="Bencina M."/>
            <person name="Braus G."/>
            <person name="Coutinho P."/>
            <person name="von Dohren H."/>
            <person name="Doonan J."/>
            <person name="Driessen A.J."/>
            <person name="Durek P."/>
            <person name="Espeso E."/>
            <person name="Fekete E."/>
            <person name="Flipphi M."/>
            <person name="Estrada C.G."/>
            <person name="Geysens S."/>
            <person name="Goldman G."/>
            <person name="de Groot P.W."/>
            <person name="Hansen K."/>
            <person name="Harris S.D."/>
            <person name="Heinekamp T."/>
            <person name="Helmstaedt K."/>
            <person name="Henrissat B."/>
            <person name="Hofmann G."/>
            <person name="Homan T."/>
            <person name="Horio T."/>
            <person name="Horiuchi H."/>
            <person name="James S."/>
            <person name="Jones M."/>
            <person name="Karaffa L."/>
            <person name="Karanyi Z."/>
            <person name="Kato M."/>
            <person name="Keller N."/>
            <person name="Kelly D.E."/>
            <person name="Kiel J.A."/>
            <person name="Kim J.M."/>
            <person name="van der Klei I.J."/>
            <person name="Klis F.M."/>
            <person name="Kovalchuk A."/>
            <person name="Krasevec N."/>
            <person name="Kubicek C.P."/>
            <person name="Liu B."/>
            <person name="Maccabe A."/>
            <person name="Meyer V."/>
            <person name="Mirabito P."/>
            <person name="Miskei M."/>
            <person name="Mos M."/>
            <person name="Mullins J."/>
            <person name="Nelson D.R."/>
            <person name="Nielsen J."/>
            <person name="Oakley B.R."/>
            <person name="Osmani S.A."/>
            <person name="Pakula T."/>
            <person name="Paszewski A."/>
            <person name="Paulsen I."/>
            <person name="Pilsyk S."/>
            <person name="Pocsi I."/>
            <person name="Punt P.J."/>
            <person name="Ram A.F."/>
            <person name="Ren Q."/>
            <person name="Robellet X."/>
            <person name="Robson G."/>
            <person name="Seiboth B."/>
            <person name="van Solingen P."/>
            <person name="Specht T."/>
            <person name="Sun J."/>
            <person name="Taheri-Talesh N."/>
            <person name="Takeshita N."/>
            <person name="Ussery D."/>
            <person name="vanKuyk P.A."/>
            <person name="Visser H."/>
            <person name="van de Vondervoort P.J."/>
            <person name="de Vries R.P."/>
            <person name="Walton J."/>
            <person name="Xiang X."/>
            <person name="Xiong Y."/>
            <person name="Zeng A.P."/>
            <person name="Brandt B.W."/>
            <person name="Cornell M.J."/>
            <person name="van den Hondel C.A."/>
            <person name="Visser J."/>
            <person name="Oliver S.G."/>
            <person name="Turner G."/>
        </authorList>
    </citation>
    <scope>GENOME REANNOTATION</scope>
    <source>
        <strain evidence="8">FGSC A4 / ATCC 38163 / CBS 112.46 / NRRL 194 / M139</strain>
    </source>
</reference>
<dbReference type="eggNOG" id="KOG1477">
    <property type="taxonomic scope" value="Eukaryota"/>
</dbReference>
<dbReference type="InterPro" id="IPR050618">
    <property type="entry name" value="Ubq-SigPath_Reg"/>
</dbReference>
<dbReference type="VEuPathDB" id="FungiDB:AN9070"/>
<feature type="compositionally biased region" description="Pro residues" evidence="5">
    <location>
        <begin position="1"/>
        <end position="24"/>
    </location>
</feature>
<dbReference type="Proteomes" id="UP000000560">
    <property type="component" value="Chromosome VI"/>
</dbReference>
<feature type="region of interest" description="Disordered" evidence="5">
    <location>
        <begin position="1"/>
        <end position="53"/>
    </location>
</feature>
<dbReference type="GO" id="GO:0016020">
    <property type="term" value="C:membrane"/>
    <property type="evidence" value="ECO:0007669"/>
    <property type="project" value="UniProtKB-SubCell"/>
</dbReference>
<comment type="subcellular location">
    <subcellularLocation>
        <location evidence="1">Membrane</location>
    </subcellularLocation>
</comment>
<dbReference type="RefSeq" id="XP_682339.1">
    <property type="nucleotide sequence ID" value="XM_677247.2"/>
</dbReference>
<reference evidence="8" key="1">
    <citation type="journal article" date="2005" name="Nature">
        <title>Sequencing of Aspergillus nidulans and comparative analysis with A. fumigatus and A. oryzae.</title>
        <authorList>
            <person name="Galagan J.E."/>
            <person name="Calvo S.E."/>
            <person name="Cuomo C."/>
            <person name="Ma L.J."/>
            <person name="Wortman J.R."/>
            <person name="Batzoglou S."/>
            <person name="Lee S.I."/>
            <person name="Basturkmen M."/>
            <person name="Spevak C.C."/>
            <person name="Clutterbuck J."/>
            <person name="Kapitonov V."/>
            <person name="Jurka J."/>
            <person name="Scazzocchio C."/>
            <person name="Farman M."/>
            <person name="Butler J."/>
            <person name="Purcell S."/>
            <person name="Harris S."/>
            <person name="Braus G.H."/>
            <person name="Draht O."/>
            <person name="Busch S."/>
            <person name="D'Enfert C."/>
            <person name="Bouchier C."/>
            <person name="Goldman G.H."/>
            <person name="Bell-Pedersen D."/>
            <person name="Griffiths-Jones S."/>
            <person name="Doonan J.H."/>
            <person name="Yu J."/>
            <person name="Vienken K."/>
            <person name="Pain A."/>
            <person name="Freitag M."/>
            <person name="Selker E.U."/>
            <person name="Archer D.B."/>
            <person name="Penalva M.A."/>
            <person name="Oakley B.R."/>
            <person name="Momany M."/>
            <person name="Tanaka T."/>
            <person name="Kumagai T."/>
            <person name="Asai K."/>
            <person name="Machida M."/>
            <person name="Nierman W.C."/>
            <person name="Denning D.W."/>
            <person name="Caddick M."/>
            <person name="Hynes M."/>
            <person name="Paoletti M."/>
            <person name="Fischer R."/>
            <person name="Miller B."/>
            <person name="Dyer P."/>
            <person name="Sachs M.S."/>
            <person name="Osmani S.A."/>
            <person name="Birren B.W."/>
        </authorList>
    </citation>
    <scope>NUCLEOTIDE SEQUENCE [LARGE SCALE GENOMIC DNA]</scope>
    <source>
        <strain evidence="8">FGSC A4 / ATCC 38163 / CBS 112.46 / NRRL 194 / M139</strain>
    </source>
</reference>
<accession>Q5ARL0</accession>
<evidence type="ECO:0000256" key="3">
    <source>
        <dbReference type="ARBA" id="ARBA00022989"/>
    </source>
</evidence>
<dbReference type="STRING" id="227321.Q5ARL0"/>
<organism evidence="7 8">
    <name type="scientific">Emericella nidulans (strain FGSC A4 / ATCC 38163 / CBS 112.46 / NRRL 194 / M139)</name>
    <name type="common">Aspergillus nidulans</name>
    <dbReference type="NCBI Taxonomy" id="227321"/>
    <lineage>
        <taxon>Eukaryota</taxon>
        <taxon>Fungi</taxon>
        <taxon>Dikarya</taxon>
        <taxon>Ascomycota</taxon>
        <taxon>Pezizomycotina</taxon>
        <taxon>Eurotiomycetes</taxon>
        <taxon>Eurotiomycetidae</taxon>
        <taxon>Eurotiales</taxon>
        <taxon>Aspergillaceae</taxon>
        <taxon>Aspergillus</taxon>
        <taxon>Aspergillus subgen. Nidulantes</taxon>
    </lineage>
</organism>
<evidence type="ECO:0000256" key="5">
    <source>
        <dbReference type="SAM" id="MobiDB-lite"/>
    </source>
</evidence>
<evidence type="ECO:0000313" key="8">
    <source>
        <dbReference type="Proteomes" id="UP000000560"/>
    </source>
</evidence>
<keyword evidence="3" id="KW-1133">Transmembrane helix</keyword>
<keyword evidence="4" id="KW-0472">Membrane</keyword>
<accession>C8VH77</accession>
<dbReference type="Gene3D" id="2.60.120.920">
    <property type="match status" value="1"/>
</dbReference>
<dbReference type="OMA" id="PPPYHDW"/>
<proteinExistence type="predicted"/>
<dbReference type="InterPro" id="IPR003877">
    <property type="entry name" value="SPRY_dom"/>
</dbReference>
<dbReference type="CDD" id="cd12910">
    <property type="entry name" value="SPRY_SSH4_like"/>
    <property type="match status" value="1"/>
</dbReference>
<dbReference type="EMBL" id="BN001306">
    <property type="protein sequence ID" value="CBF82609.1"/>
    <property type="molecule type" value="Genomic_DNA"/>
</dbReference>
<name>Q5ARL0_EMENI</name>
<gene>
    <name evidence="7" type="ORF">ANIA_09070</name>
</gene>
<evidence type="ECO:0000256" key="1">
    <source>
        <dbReference type="ARBA" id="ARBA00004370"/>
    </source>
</evidence>
<dbReference type="GeneID" id="2868040"/>
<evidence type="ECO:0000313" key="7">
    <source>
        <dbReference type="EMBL" id="CBF82609.1"/>
    </source>
</evidence>
<dbReference type="InParanoid" id="Q5ARL0"/>
<evidence type="ECO:0000259" key="6">
    <source>
        <dbReference type="SMART" id="SM00449"/>
    </source>
</evidence>
<feature type="domain" description="SPRY" evidence="6">
    <location>
        <begin position="141"/>
        <end position="292"/>
    </location>
</feature>
<keyword evidence="8" id="KW-1185">Reference proteome</keyword>
<dbReference type="HOGENOM" id="CLU_026654_0_0_1"/>
<evidence type="ECO:0000256" key="2">
    <source>
        <dbReference type="ARBA" id="ARBA00022692"/>
    </source>
</evidence>
<dbReference type="AlphaFoldDB" id="Q5ARL0"/>
<evidence type="ECO:0000256" key="4">
    <source>
        <dbReference type="ARBA" id="ARBA00023136"/>
    </source>
</evidence>
<dbReference type="KEGG" id="ani:ANIA_09070"/>
<keyword evidence="2" id="KW-0812">Transmembrane</keyword>